<gene>
    <name evidence="1" type="ORF">GCM10025865_15450</name>
</gene>
<evidence type="ECO:0000313" key="1">
    <source>
        <dbReference type="EMBL" id="BDZ42246.1"/>
    </source>
</evidence>
<dbReference type="InterPro" id="IPR004378">
    <property type="entry name" value="F420H2_quin_Rdtase"/>
</dbReference>
<proteinExistence type="predicted"/>
<dbReference type="RefSeq" id="WP_286219242.1">
    <property type="nucleotide sequence ID" value="NZ_AP027729.1"/>
</dbReference>
<dbReference type="Gene3D" id="2.30.110.10">
    <property type="entry name" value="Electron Transport, Fmn-binding Protein, Chain A"/>
    <property type="match status" value="1"/>
</dbReference>
<sequence length="165" mass="18336">MTWERPSEAPRSLASRVLHTRWVVRAPIHLYRLGLGRVLGDRMLLLEHRGRSSGLLREVVLEVVDRPSAGVMQVVAGLGPTSQWYRNVLADPRVVASSGKVARRRALADVLDVPDAVAVLDAYRTEHGTAWEKLEPVLAEWARPAASPGQDWRELVPVVELTLVD</sequence>
<reference evidence="2" key="1">
    <citation type="journal article" date="2019" name="Int. J. Syst. Evol. Microbiol.">
        <title>The Global Catalogue of Microorganisms (GCM) 10K type strain sequencing project: providing services to taxonomists for standard genome sequencing and annotation.</title>
        <authorList>
            <consortium name="The Broad Institute Genomics Platform"/>
            <consortium name="The Broad Institute Genome Sequencing Center for Infectious Disease"/>
            <person name="Wu L."/>
            <person name="Ma J."/>
        </authorList>
    </citation>
    <scope>NUCLEOTIDE SEQUENCE [LARGE SCALE GENOMIC DNA]</scope>
    <source>
        <strain evidence="2">NBRC 108565</strain>
    </source>
</reference>
<accession>A0ABM8G2M4</accession>
<evidence type="ECO:0000313" key="2">
    <source>
        <dbReference type="Proteomes" id="UP001321475"/>
    </source>
</evidence>
<name>A0ABM8G2M4_9CELL</name>
<dbReference type="Pfam" id="PF04075">
    <property type="entry name" value="F420H2_quin_red"/>
    <property type="match status" value="1"/>
</dbReference>
<dbReference type="InterPro" id="IPR012349">
    <property type="entry name" value="Split_barrel_FMN-bd"/>
</dbReference>
<dbReference type="EMBL" id="AP027729">
    <property type="protein sequence ID" value="BDZ42246.1"/>
    <property type="molecule type" value="Genomic_DNA"/>
</dbReference>
<protein>
    <recommendedName>
        <fullName evidence="3">Deazaflavin-dependent oxidoreductase, nitroreductase family</fullName>
    </recommendedName>
</protein>
<dbReference type="NCBIfam" id="TIGR00026">
    <property type="entry name" value="hi_GC_TIGR00026"/>
    <property type="match status" value="1"/>
</dbReference>
<keyword evidence="2" id="KW-1185">Reference proteome</keyword>
<dbReference type="Proteomes" id="UP001321475">
    <property type="component" value="Chromosome"/>
</dbReference>
<evidence type="ECO:0008006" key="3">
    <source>
        <dbReference type="Google" id="ProtNLM"/>
    </source>
</evidence>
<organism evidence="1 2">
    <name type="scientific">Paraoerskovia sediminicola</name>
    <dbReference type="NCBI Taxonomy" id="1138587"/>
    <lineage>
        <taxon>Bacteria</taxon>
        <taxon>Bacillati</taxon>
        <taxon>Actinomycetota</taxon>
        <taxon>Actinomycetes</taxon>
        <taxon>Micrococcales</taxon>
        <taxon>Cellulomonadaceae</taxon>
        <taxon>Paraoerskovia</taxon>
    </lineage>
</organism>